<dbReference type="SUPFAM" id="SSF53335">
    <property type="entry name" value="S-adenosyl-L-methionine-dependent methyltransferases"/>
    <property type="match status" value="1"/>
</dbReference>
<dbReference type="PANTHER" id="PTHR10259">
    <property type="entry name" value="THIOPURINE S-METHYLTRANSFERASE"/>
    <property type="match status" value="1"/>
</dbReference>
<evidence type="ECO:0000256" key="1">
    <source>
        <dbReference type="ARBA" id="ARBA00000903"/>
    </source>
</evidence>
<evidence type="ECO:0000256" key="4">
    <source>
        <dbReference type="ARBA" id="ARBA00011905"/>
    </source>
</evidence>
<evidence type="ECO:0000256" key="8">
    <source>
        <dbReference type="ARBA" id="ARBA00022691"/>
    </source>
</evidence>
<dbReference type="InterPro" id="IPR025835">
    <property type="entry name" value="Thiopurine_S-MeTrfase"/>
</dbReference>
<keyword evidence="7 9" id="KW-0808">Transferase</keyword>
<comment type="similarity">
    <text evidence="3 9">Belongs to the class I-like SAM-binding methyltransferase superfamily. TPMT family.</text>
</comment>
<dbReference type="Gene3D" id="3.40.50.150">
    <property type="entry name" value="Vaccinia Virus protein VP39"/>
    <property type="match status" value="1"/>
</dbReference>
<name>A0A4R6DVZ0_9RHOO</name>
<comment type="caution">
    <text evidence="10">The sequence shown here is derived from an EMBL/GenBank/DDBJ whole genome shotgun (WGS) entry which is preliminary data.</text>
</comment>
<feature type="binding site" evidence="9">
    <location>
        <position position="133"/>
    </location>
    <ligand>
        <name>S-adenosyl-L-methionine</name>
        <dbReference type="ChEBI" id="CHEBI:59789"/>
    </ligand>
</feature>
<evidence type="ECO:0000256" key="5">
    <source>
        <dbReference type="ARBA" id="ARBA00022490"/>
    </source>
</evidence>
<dbReference type="GO" id="GO:0032259">
    <property type="term" value="P:methylation"/>
    <property type="evidence" value="ECO:0007669"/>
    <property type="project" value="UniProtKB-KW"/>
</dbReference>
<protein>
    <recommendedName>
        <fullName evidence="4 9">Thiopurine S-methyltransferase</fullName>
        <ecNumber evidence="4 9">2.1.1.67</ecNumber>
    </recommendedName>
    <alternativeName>
        <fullName evidence="9">Thiopurine methyltransferase</fullName>
    </alternativeName>
</protein>
<comment type="subcellular location">
    <subcellularLocation>
        <location evidence="2 9">Cytoplasm</location>
    </subcellularLocation>
</comment>
<dbReference type="GO" id="GO:0005737">
    <property type="term" value="C:cytoplasm"/>
    <property type="evidence" value="ECO:0007669"/>
    <property type="project" value="UniProtKB-SubCell"/>
</dbReference>
<comment type="catalytic activity">
    <reaction evidence="1 9">
        <text>S-adenosyl-L-methionine + a thiopurine = S-adenosyl-L-homocysteine + a thiopurine S-methylether.</text>
        <dbReference type="EC" id="2.1.1.67"/>
    </reaction>
</comment>
<evidence type="ECO:0000256" key="2">
    <source>
        <dbReference type="ARBA" id="ARBA00004496"/>
    </source>
</evidence>
<dbReference type="Proteomes" id="UP000295129">
    <property type="component" value="Unassembled WGS sequence"/>
</dbReference>
<dbReference type="EMBL" id="SNVV01000013">
    <property type="protein sequence ID" value="TDN48934.1"/>
    <property type="molecule type" value="Genomic_DNA"/>
</dbReference>
<dbReference type="GO" id="GO:0008119">
    <property type="term" value="F:thiopurine S-methyltransferase activity"/>
    <property type="evidence" value="ECO:0007669"/>
    <property type="project" value="UniProtKB-UniRule"/>
</dbReference>
<keyword evidence="5 9" id="KW-0963">Cytoplasm</keyword>
<dbReference type="HAMAP" id="MF_00812">
    <property type="entry name" value="Thiopur_methtran"/>
    <property type="match status" value="1"/>
</dbReference>
<dbReference type="FunFam" id="3.40.50.150:FF:000101">
    <property type="entry name" value="Thiopurine S-methyltransferase"/>
    <property type="match status" value="1"/>
</dbReference>
<gene>
    <name evidence="9" type="primary">tpm</name>
    <name evidence="10" type="ORF">C7389_11355</name>
</gene>
<proteinExistence type="inferred from homology"/>
<feature type="binding site" evidence="9">
    <location>
        <position position="76"/>
    </location>
    <ligand>
        <name>S-adenosyl-L-methionine</name>
        <dbReference type="ChEBI" id="CHEBI:59789"/>
    </ligand>
</feature>
<dbReference type="OrthoDB" id="9778208at2"/>
<dbReference type="RefSeq" id="WP_133593019.1">
    <property type="nucleotide sequence ID" value="NZ_SNVV01000013.1"/>
</dbReference>
<sequence length="244" mass="27184">MTTTATATNAMDKELWARCWREGATPFHQDEVNPHLRRFWHELKLDEKAQIFVPLCGKSLDIVWLLEQGHRVLGVELSPVAVRAFFRENRIRPTRKKHGAFTRWHSERLEILCGDFFDLAQADLANVAGVYDRASLTALPEELRLQYAAHLHHLLPPAIRMMLLTTEDPEGDETGASPQVAEEVSRLYAAGFDIALSHVEHVVGEAIPGQTGTLIPLDEKVYLLRGRMGGPQAAPFPGGGPAIN</sequence>
<reference evidence="10 11" key="1">
    <citation type="submission" date="2019-03" db="EMBL/GenBank/DDBJ databases">
        <title>Genomic Encyclopedia of Type Strains, Phase IV (KMG-IV): sequencing the most valuable type-strain genomes for metagenomic binning, comparative biology and taxonomic classification.</title>
        <authorList>
            <person name="Goeker M."/>
        </authorList>
    </citation>
    <scope>NUCLEOTIDE SEQUENCE [LARGE SCALE GENOMIC DNA]</scope>
    <source>
        <strain evidence="10 11">DSM 12121</strain>
    </source>
</reference>
<dbReference type="EC" id="2.1.1.67" evidence="4 9"/>
<dbReference type="InterPro" id="IPR008854">
    <property type="entry name" value="TPMT"/>
</dbReference>
<dbReference type="PROSITE" id="PS51585">
    <property type="entry name" value="SAM_MT_TPMT"/>
    <property type="match status" value="1"/>
</dbReference>
<evidence type="ECO:0000256" key="7">
    <source>
        <dbReference type="ARBA" id="ARBA00022679"/>
    </source>
</evidence>
<dbReference type="AlphaFoldDB" id="A0A4R6DVZ0"/>
<keyword evidence="6 9" id="KW-0489">Methyltransferase</keyword>
<evidence type="ECO:0000256" key="3">
    <source>
        <dbReference type="ARBA" id="ARBA00008145"/>
    </source>
</evidence>
<dbReference type="NCBIfam" id="NF009732">
    <property type="entry name" value="PRK13255.1"/>
    <property type="match status" value="1"/>
</dbReference>
<dbReference type="Pfam" id="PF05724">
    <property type="entry name" value="TPMT"/>
    <property type="match status" value="1"/>
</dbReference>
<keyword evidence="8 9" id="KW-0949">S-adenosyl-L-methionine</keyword>
<evidence type="ECO:0000313" key="10">
    <source>
        <dbReference type="EMBL" id="TDN48934.1"/>
    </source>
</evidence>
<evidence type="ECO:0000313" key="11">
    <source>
        <dbReference type="Proteomes" id="UP000295129"/>
    </source>
</evidence>
<keyword evidence="11" id="KW-1185">Reference proteome</keyword>
<evidence type="ECO:0000256" key="9">
    <source>
        <dbReference type="HAMAP-Rule" id="MF_00812"/>
    </source>
</evidence>
<feature type="binding site" evidence="9">
    <location>
        <position position="20"/>
    </location>
    <ligand>
        <name>S-adenosyl-L-methionine</name>
        <dbReference type="ChEBI" id="CHEBI:59789"/>
    </ligand>
</feature>
<dbReference type="InterPro" id="IPR029063">
    <property type="entry name" value="SAM-dependent_MTases_sf"/>
</dbReference>
<accession>A0A4R6DVZ0</accession>
<feature type="binding site" evidence="9">
    <location>
        <position position="55"/>
    </location>
    <ligand>
        <name>S-adenosyl-L-methionine</name>
        <dbReference type="ChEBI" id="CHEBI:59789"/>
    </ligand>
</feature>
<evidence type="ECO:0000256" key="6">
    <source>
        <dbReference type="ARBA" id="ARBA00022603"/>
    </source>
</evidence>
<dbReference type="PANTHER" id="PTHR10259:SF11">
    <property type="entry name" value="THIOPURINE S-METHYLTRANSFERASE"/>
    <property type="match status" value="1"/>
</dbReference>
<organism evidence="10 11">
    <name type="scientific">Azoarcus indigens</name>
    <dbReference type="NCBI Taxonomy" id="29545"/>
    <lineage>
        <taxon>Bacteria</taxon>
        <taxon>Pseudomonadati</taxon>
        <taxon>Pseudomonadota</taxon>
        <taxon>Betaproteobacteria</taxon>
        <taxon>Rhodocyclales</taxon>
        <taxon>Zoogloeaceae</taxon>
        <taxon>Azoarcus</taxon>
    </lineage>
</organism>
<dbReference type="PIRSF" id="PIRSF023956">
    <property type="entry name" value="Thiopurine_S-methyltransferase"/>
    <property type="match status" value="1"/>
</dbReference>